<gene>
    <name evidence="1" type="ORF">CC78DRAFT_240261</name>
</gene>
<dbReference type="EMBL" id="ML986581">
    <property type="protein sequence ID" value="KAF2269810.1"/>
    <property type="molecule type" value="Genomic_DNA"/>
</dbReference>
<dbReference type="Proteomes" id="UP000800093">
    <property type="component" value="Unassembled WGS sequence"/>
</dbReference>
<accession>A0A9P4NAZ4</accession>
<name>A0A9P4NAZ4_9PLEO</name>
<evidence type="ECO:0000313" key="1">
    <source>
        <dbReference type="EMBL" id="KAF2269810.1"/>
    </source>
</evidence>
<sequence length="183" mass="19862">MAMAIGATSFRAAIIFTRACIMDLAWLSKLHICSGSGPRRSRRSEGGRLYLPPKIGDYIYLEHWKASVVTRNGALGGRARERRTVYGCAEGDAQDVGFAIARALQCPWRLGRVMCEDYGGNYNLCSAGGPPCGYQVEGETHEFLASRSKQRGGISHGTGCKAKYQLQARSGLHSVRSARSVSS</sequence>
<comment type="caution">
    <text evidence="1">The sequence shown here is derived from an EMBL/GenBank/DDBJ whole genome shotgun (WGS) entry which is preliminary data.</text>
</comment>
<keyword evidence="2" id="KW-1185">Reference proteome</keyword>
<reference evidence="2" key="1">
    <citation type="journal article" date="2020" name="Stud. Mycol.">
        <title>101 Dothideomycetes genomes: A test case for predicting lifestyles and emergence of pathogens.</title>
        <authorList>
            <person name="Haridas S."/>
            <person name="Albert R."/>
            <person name="Binder M."/>
            <person name="Bloem J."/>
            <person name="LaButti K."/>
            <person name="Salamov A."/>
            <person name="Andreopoulos B."/>
            <person name="Baker S."/>
            <person name="Barry K."/>
            <person name="Bills G."/>
            <person name="Bluhm B."/>
            <person name="Cannon C."/>
            <person name="Castanera R."/>
            <person name="Culley D."/>
            <person name="Daum C."/>
            <person name="Ezra D."/>
            <person name="Gonzalez J."/>
            <person name="Henrissat B."/>
            <person name="Kuo A."/>
            <person name="Liang C."/>
            <person name="Lipzen A."/>
            <person name="Lutzoni F."/>
            <person name="Magnuson J."/>
            <person name="Mondo S."/>
            <person name="Nolan M."/>
            <person name="Ohm R."/>
            <person name="Pangilinan J."/>
            <person name="Park H.-J."/>
            <person name="Ramirez L."/>
            <person name="Alfaro M."/>
            <person name="Sun H."/>
            <person name="Tritt A."/>
            <person name="Yoshinaga Y."/>
            <person name="Zwiers L.-H."/>
            <person name="Turgeon B."/>
            <person name="Goodwin S."/>
            <person name="Spatafora J."/>
            <person name="Crous P."/>
            <person name="Grigoriev I."/>
        </authorList>
    </citation>
    <scope>NUCLEOTIDE SEQUENCE [LARGE SCALE GENOMIC DNA]</scope>
    <source>
        <strain evidence="2">CBS 304.66</strain>
    </source>
</reference>
<organism evidence="1 2">
    <name type="scientific">Lojkania enalia</name>
    <dbReference type="NCBI Taxonomy" id="147567"/>
    <lineage>
        <taxon>Eukaryota</taxon>
        <taxon>Fungi</taxon>
        <taxon>Dikarya</taxon>
        <taxon>Ascomycota</taxon>
        <taxon>Pezizomycotina</taxon>
        <taxon>Dothideomycetes</taxon>
        <taxon>Pleosporomycetidae</taxon>
        <taxon>Pleosporales</taxon>
        <taxon>Pleosporales incertae sedis</taxon>
        <taxon>Lojkania</taxon>
    </lineage>
</organism>
<protein>
    <submittedName>
        <fullName evidence="1">Uncharacterized protein</fullName>
    </submittedName>
</protein>
<proteinExistence type="predicted"/>
<evidence type="ECO:0000313" key="2">
    <source>
        <dbReference type="Proteomes" id="UP000800093"/>
    </source>
</evidence>
<dbReference type="AlphaFoldDB" id="A0A9P4NAZ4"/>